<dbReference type="AlphaFoldDB" id="A0AB34PCE1"/>
<organism evidence="2 3">
    <name type="scientific">Xanthomonas cannabis pv. phaseoli</name>
    <dbReference type="NCBI Taxonomy" id="1885902"/>
    <lineage>
        <taxon>Bacteria</taxon>
        <taxon>Pseudomonadati</taxon>
        <taxon>Pseudomonadota</taxon>
        <taxon>Gammaproteobacteria</taxon>
        <taxon>Lysobacterales</taxon>
        <taxon>Lysobacteraceae</taxon>
        <taxon>Xanthomonas</taxon>
    </lineage>
</organism>
<dbReference type="InterPro" id="IPR032708">
    <property type="entry name" value="McjB_C"/>
</dbReference>
<dbReference type="EMBL" id="JRQI01000007">
    <property type="protein sequence ID" value="KGK59232.1"/>
    <property type="molecule type" value="Genomic_DNA"/>
</dbReference>
<accession>A0AB34PCE1</accession>
<sequence>MAVLRVNDDLSYCMVDGHLIFLDIGNDRYFRLSRPLESSFIRYLQDGDIHAGGISKLLEQRVLTDVVPSHRPPMQRVPISPTHSALEMTTESTRATSAPTIEVAALVLSTHIQLRTRKLKRVLDRIRRHRDGSPSIPAPSSHEALRAACWAEAFRSARALVPIDTRCLPDSIALTRFLERRRLCVDLVFGVTSAPFSAHCWVQYQGIVLNDTLDHVRAHTTILVI</sequence>
<dbReference type="NCBIfam" id="NF033537">
    <property type="entry name" value="lasso_biosyn_B2"/>
    <property type="match status" value="1"/>
</dbReference>
<protein>
    <recommendedName>
        <fullName evidence="1">Microcin J25-processing protein McjB C-terminal domain-containing protein</fullName>
    </recommendedName>
</protein>
<proteinExistence type="predicted"/>
<gene>
    <name evidence="2" type="ORF">NC00_02535</name>
</gene>
<evidence type="ECO:0000313" key="3">
    <source>
        <dbReference type="Proteomes" id="UP000029879"/>
    </source>
</evidence>
<comment type="caution">
    <text evidence="2">The sequence shown here is derived from an EMBL/GenBank/DDBJ whole genome shotgun (WGS) entry which is preliminary data.</text>
</comment>
<dbReference type="RefSeq" id="WP_047693306.1">
    <property type="nucleotide sequence ID" value="NZ_KN265462.1"/>
</dbReference>
<name>A0AB34PCE1_9XANT</name>
<feature type="domain" description="Microcin J25-processing protein McjB C-terminal" evidence="1">
    <location>
        <begin position="107"/>
        <end position="222"/>
    </location>
</feature>
<dbReference type="InterPro" id="IPR053521">
    <property type="entry name" value="McjB-like"/>
</dbReference>
<dbReference type="Pfam" id="PF13471">
    <property type="entry name" value="Transglut_core3"/>
    <property type="match status" value="1"/>
</dbReference>
<evidence type="ECO:0000259" key="1">
    <source>
        <dbReference type="Pfam" id="PF13471"/>
    </source>
</evidence>
<dbReference type="Proteomes" id="UP000029879">
    <property type="component" value="Unassembled WGS sequence"/>
</dbReference>
<evidence type="ECO:0000313" key="2">
    <source>
        <dbReference type="EMBL" id="KGK59232.1"/>
    </source>
</evidence>
<reference evidence="2 3" key="1">
    <citation type="submission" date="2014-10" db="EMBL/GenBank/DDBJ databases">
        <title>Genome sequence of a Xanthomonas strain that is pathogenic on beans.</title>
        <authorList>
            <person name="Aritua V."/>
            <person name="Sapp M."/>
            <person name="Harrison J."/>
            <person name="Smith J."/>
            <person name="Studholme D."/>
        </authorList>
    </citation>
    <scope>NUCLEOTIDE SEQUENCE [LARGE SCALE GENOMIC DNA]</scope>
    <source>
        <strain evidence="2 3">Nyagatare</strain>
    </source>
</reference>